<evidence type="ECO:0000259" key="2">
    <source>
        <dbReference type="Pfam" id="PF13439"/>
    </source>
</evidence>
<dbReference type="EMBL" id="JACTVA010000029">
    <property type="protein sequence ID" value="MBC9208284.1"/>
    <property type="molecule type" value="Genomic_DNA"/>
</dbReference>
<gene>
    <name evidence="3" type="ORF">IBL26_15675</name>
</gene>
<evidence type="ECO:0000259" key="1">
    <source>
        <dbReference type="Pfam" id="PF00534"/>
    </source>
</evidence>
<dbReference type="SUPFAM" id="SSF53756">
    <property type="entry name" value="UDP-Glycosyltransferase/glycogen phosphorylase"/>
    <property type="match status" value="1"/>
</dbReference>
<sequence length="404" mass="44616">MQQRLTILFAHYGENWIRGSERVLLDLMGGLDRKQFRPVLWCNSEVMAAEARALGVQVHVSPMAYFLDYASPRFSPRMVLRLMSEARRMIRREKVDCVHANSAAPCQWLAPVARSMGVPMLAHLHANYLPRSRYVCLLHLVPLLVGVSRSTLQGLQQDGLPDGRTEVIPNGIDWIRMSGGDHRGFRQELGIAAEDFVILAVGSLIPRKGHDRLIAALQRLPAERNAHLVLVGEGSDRGRLEALIAELGLTQRVHLLGARSALADMYMEADCFALASHDEAYGLVFAEAGYCGLPTIGMRCGGVPEVVQDGVTGLLVEPGEEAAIVATLASVMDRLAADPQLRVKLGDAGRARIMRDFDSERMIEAFATIYRRLTASPALATGWRGIEFGPYLRMLQKRRPSLGF</sequence>
<organism evidence="3 4">
    <name type="scientific">Teichococcus aerophilus</name>
    <dbReference type="NCBI Taxonomy" id="1224513"/>
    <lineage>
        <taxon>Bacteria</taxon>
        <taxon>Pseudomonadati</taxon>
        <taxon>Pseudomonadota</taxon>
        <taxon>Alphaproteobacteria</taxon>
        <taxon>Acetobacterales</taxon>
        <taxon>Roseomonadaceae</taxon>
        <taxon>Roseomonas</taxon>
    </lineage>
</organism>
<feature type="domain" description="Glycosyltransferase subfamily 4-like N-terminal" evidence="2">
    <location>
        <begin position="18"/>
        <end position="173"/>
    </location>
</feature>
<dbReference type="InterPro" id="IPR001296">
    <property type="entry name" value="Glyco_trans_1"/>
</dbReference>
<dbReference type="InterPro" id="IPR028098">
    <property type="entry name" value="Glyco_trans_4-like_N"/>
</dbReference>
<comment type="caution">
    <text evidence="3">The sequence shown here is derived from an EMBL/GenBank/DDBJ whole genome shotgun (WGS) entry which is preliminary data.</text>
</comment>
<keyword evidence="4" id="KW-1185">Reference proteome</keyword>
<dbReference type="PANTHER" id="PTHR45947">
    <property type="entry name" value="SULFOQUINOVOSYL TRANSFERASE SQD2"/>
    <property type="match status" value="1"/>
</dbReference>
<dbReference type="PANTHER" id="PTHR45947:SF3">
    <property type="entry name" value="SULFOQUINOVOSYL TRANSFERASE SQD2"/>
    <property type="match status" value="1"/>
</dbReference>
<dbReference type="Pfam" id="PF00534">
    <property type="entry name" value="Glycos_transf_1"/>
    <property type="match status" value="1"/>
</dbReference>
<dbReference type="RefSeq" id="WP_187785444.1">
    <property type="nucleotide sequence ID" value="NZ_JACTVA010000029.1"/>
</dbReference>
<dbReference type="Pfam" id="PF13439">
    <property type="entry name" value="Glyco_transf_4"/>
    <property type="match status" value="1"/>
</dbReference>
<protein>
    <submittedName>
        <fullName evidence="3">Glycosyltransferase</fullName>
    </submittedName>
</protein>
<evidence type="ECO:0000313" key="3">
    <source>
        <dbReference type="EMBL" id="MBC9208284.1"/>
    </source>
</evidence>
<name>A0ABR7RPR1_9PROT</name>
<accession>A0ABR7RPR1</accession>
<proteinExistence type="predicted"/>
<reference evidence="3 4" key="1">
    <citation type="journal article" date="2013" name="Int. J. Syst. Evol. Microbiol.">
        <title>Roseomonas aerophila sp. nov., isolated from air.</title>
        <authorList>
            <person name="Kim S.J."/>
            <person name="Weon H.Y."/>
            <person name="Ahn J.H."/>
            <person name="Hong S.B."/>
            <person name="Seok S.J."/>
            <person name="Whang K.S."/>
            <person name="Kwon S.W."/>
        </authorList>
    </citation>
    <scope>NUCLEOTIDE SEQUENCE [LARGE SCALE GENOMIC DNA]</scope>
    <source>
        <strain evidence="3 4">NBRC 108923</strain>
    </source>
</reference>
<feature type="domain" description="Glycosyl transferase family 1" evidence="1">
    <location>
        <begin position="185"/>
        <end position="351"/>
    </location>
</feature>
<dbReference type="Proteomes" id="UP000626026">
    <property type="component" value="Unassembled WGS sequence"/>
</dbReference>
<evidence type="ECO:0000313" key="4">
    <source>
        <dbReference type="Proteomes" id="UP000626026"/>
    </source>
</evidence>
<dbReference type="Gene3D" id="3.40.50.2000">
    <property type="entry name" value="Glycogen Phosphorylase B"/>
    <property type="match status" value="2"/>
</dbReference>
<dbReference type="InterPro" id="IPR050194">
    <property type="entry name" value="Glycosyltransferase_grp1"/>
</dbReference>